<dbReference type="AlphaFoldDB" id="A0A7U3RMQ3"/>
<dbReference type="GO" id="GO:0042806">
    <property type="term" value="F:fucose binding"/>
    <property type="evidence" value="ECO:0007669"/>
    <property type="project" value="UniProtKB-ARBA"/>
</dbReference>
<protein>
    <submittedName>
        <fullName evidence="10">Metallophosphoesterase</fullName>
    </submittedName>
</protein>
<evidence type="ECO:0000256" key="8">
    <source>
        <dbReference type="SAM" id="SignalP"/>
    </source>
</evidence>
<dbReference type="InterPro" id="IPR006585">
    <property type="entry name" value="FTP1"/>
</dbReference>
<dbReference type="SMART" id="SM00607">
    <property type="entry name" value="FTP"/>
    <property type="match status" value="1"/>
</dbReference>
<comment type="similarity">
    <text evidence="2">Belongs to the fucolectin family.</text>
</comment>
<dbReference type="Pfam" id="PF22633">
    <property type="entry name" value="F5_F8_type_C_2"/>
    <property type="match status" value="1"/>
</dbReference>
<feature type="signal peptide" evidence="8">
    <location>
        <begin position="1"/>
        <end position="32"/>
    </location>
</feature>
<keyword evidence="8" id="KW-0732">Signal</keyword>
<dbReference type="InterPro" id="IPR051941">
    <property type="entry name" value="BG_Antigen-Binding_Lectin"/>
</dbReference>
<dbReference type="GO" id="GO:0046872">
    <property type="term" value="F:metal ion binding"/>
    <property type="evidence" value="ECO:0007669"/>
    <property type="project" value="UniProtKB-KW"/>
</dbReference>
<dbReference type="SUPFAM" id="SSF49785">
    <property type="entry name" value="Galactose-binding domain-like"/>
    <property type="match status" value="1"/>
</dbReference>
<evidence type="ECO:0000256" key="4">
    <source>
        <dbReference type="ARBA" id="ARBA00022723"/>
    </source>
</evidence>
<keyword evidence="6" id="KW-0106">Calcium</keyword>
<dbReference type="InterPro" id="IPR008979">
    <property type="entry name" value="Galactose-bd-like_sf"/>
</dbReference>
<dbReference type="SUPFAM" id="SSF56300">
    <property type="entry name" value="Metallo-dependent phosphatases"/>
    <property type="match status" value="1"/>
</dbReference>
<dbReference type="Gene3D" id="2.60.120.260">
    <property type="entry name" value="Galactose-binding domain-like"/>
    <property type="match status" value="1"/>
</dbReference>
<evidence type="ECO:0000313" key="10">
    <source>
        <dbReference type="EMBL" id="QKW94308.1"/>
    </source>
</evidence>
<evidence type="ECO:0000256" key="1">
    <source>
        <dbReference type="ARBA" id="ARBA00002219"/>
    </source>
</evidence>
<dbReference type="GO" id="GO:0016787">
    <property type="term" value="F:hydrolase activity"/>
    <property type="evidence" value="ECO:0007669"/>
    <property type="project" value="InterPro"/>
</dbReference>
<evidence type="ECO:0000256" key="5">
    <source>
        <dbReference type="ARBA" id="ARBA00022734"/>
    </source>
</evidence>
<dbReference type="GO" id="GO:0010185">
    <property type="term" value="P:regulation of cellular defense response"/>
    <property type="evidence" value="ECO:0007669"/>
    <property type="project" value="UniProtKB-ARBA"/>
</dbReference>
<name>A0A7U3RMQ3_MYXXA</name>
<reference evidence="10" key="1">
    <citation type="submission" date="2020-05" db="EMBL/GenBank/DDBJ databases">
        <title>Structure and Biosynthesis of Myxolipoxazoles and Myxopyrimidinols: Unique Myxobacterial Fatty Acids Featuring Isoxazole and 4-Pyrimidinol Heterocycles.</title>
        <authorList>
            <person name="Popoff A."/>
            <person name="Hug J.J."/>
            <person name="Walesch S."/>
            <person name="Garcia R."/>
            <person name="Mueller R."/>
        </authorList>
    </citation>
    <scope>NUCLEOTIDE SEQUENCE</scope>
    <source>
        <strain evidence="10">Mx x48</strain>
    </source>
</reference>
<sequence length="570" mass="62869">MLEKRCPLHLSLPSPRILAMALLLLAPGVASAFCLYNSVNTTANVKVLGGDFSSSISAGDNACCHWSNTDCNPAGTQGAMLHAQFEVGTFNCVVPLQAGGYAFVDKEDRSQWRLPPNYYCKSFTHDHQLFYQSNYGVGFTKRDVRFLVTGDPQYQNSGDNIATNQTLATMVNAITHNPQIRGMVVAGDLTQNTRTRDEFAWYKSAISGMSRFVYDGIGNHDQHEATFAQQFACGLPSGADSACVDRGEIQNDIHDRKRSTVLSLHGNPHYSWDWHDIHFVQLNLFPGAEASPTRPENSPKDSLVFLMMDLALNVGASGRPVVLIHHYGFDPFSTGEEDGKYWWTEAQRVAYWDAIANYNVIAIFTGHNHRGPGLPFQEFFYRPAGRISGPERFHSFVSGAAISGAYLDAMVDDTALSLTQMDRHGTPTGMFVQIPFKNLALNKPATQSSLLNDAQAWKAVDGNTDGVFPNLSVTHTLGAPQDPQPWWMVDLEGQRWIGSVVLHNRTDCCVERLSNFKLMVSADGATWHEVPHPGQAGTVTRIPVRRTGRYVKVQLLGGGPLSLAEVQVFE</sequence>
<dbReference type="InterPro" id="IPR004843">
    <property type="entry name" value="Calcineurin-like_PHP"/>
</dbReference>
<dbReference type="Gene3D" id="3.60.21.10">
    <property type="match status" value="1"/>
</dbReference>
<dbReference type="EMBL" id="MT513750">
    <property type="protein sequence ID" value="QKW94308.1"/>
    <property type="molecule type" value="Genomic_DNA"/>
</dbReference>
<evidence type="ECO:0000256" key="2">
    <source>
        <dbReference type="ARBA" id="ARBA00010147"/>
    </source>
</evidence>
<organism evidence="10">
    <name type="scientific">Myxococcus xanthus</name>
    <dbReference type="NCBI Taxonomy" id="34"/>
    <lineage>
        <taxon>Bacteria</taxon>
        <taxon>Pseudomonadati</taxon>
        <taxon>Myxococcota</taxon>
        <taxon>Myxococcia</taxon>
        <taxon>Myxococcales</taxon>
        <taxon>Cystobacterineae</taxon>
        <taxon>Myxococcaceae</taxon>
        <taxon>Myxococcus</taxon>
    </lineage>
</organism>
<feature type="domain" description="Fucolectin tachylectin-4 pentraxin-1" evidence="9">
    <location>
        <begin position="436"/>
        <end position="570"/>
    </location>
</feature>
<evidence type="ECO:0000259" key="9">
    <source>
        <dbReference type="SMART" id="SM00607"/>
    </source>
</evidence>
<evidence type="ECO:0000256" key="7">
    <source>
        <dbReference type="ARBA" id="ARBA00023157"/>
    </source>
</evidence>
<keyword evidence="7" id="KW-1015">Disulfide bond</keyword>
<dbReference type="PANTHER" id="PTHR45713:SF6">
    <property type="entry name" value="F5_8 TYPE C DOMAIN-CONTAINING PROTEIN"/>
    <property type="match status" value="1"/>
</dbReference>
<keyword evidence="5" id="KW-0430">Lectin</keyword>
<accession>A0A7U3RMQ3</accession>
<dbReference type="InterPro" id="IPR029052">
    <property type="entry name" value="Metallo-depent_PP-like"/>
</dbReference>
<evidence type="ECO:0000256" key="6">
    <source>
        <dbReference type="ARBA" id="ARBA00022837"/>
    </source>
</evidence>
<proteinExistence type="inferred from homology"/>
<dbReference type="Pfam" id="PF00149">
    <property type="entry name" value="Metallophos"/>
    <property type="match status" value="1"/>
</dbReference>
<comment type="function">
    <text evidence="1">Acts as a defensive agent. Recognizes blood group fucosylated oligosaccharides including A, B, H and Lewis B-type antigens. Does not recognize Lewis A antigen and has low affinity for monovalent haptens.</text>
</comment>
<evidence type="ECO:0000256" key="3">
    <source>
        <dbReference type="ARBA" id="ARBA00011233"/>
    </source>
</evidence>
<feature type="chain" id="PRO_5031545592" evidence="8">
    <location>
        <begin position="33"/>
        <end position="570"/>
    </location>
</feature>
<comment type="subunit">
    <text evidence="3">Homotrimer.</text>
</comment>
<dbReference type="PANTHER" id="PTHR45713">
    <property type="entry name" value="FTP DOMAIN-CONTAINING PROTEIN"/>
    <property type="match status" value="1"/>
</dbReference>
<keyword evidence="4" id="KW-0479">Metal-binding</keyword>